<dbReference type="Pfam" id="PF05960">
    <property type="entry name" value="DUF885"/>
    <property type="match status" value="1"/>
</dbReference>
<accession>X0UA33</accession>
<dbReference type="EMBL" id="BARS01018591">
    <property type="protein sequence ID" value="GAF96176.1"/>
    <property type="molecule type" value="Genomic_DNA"/>
</dbReference>
<protein>
    <recommendedName>
        <fullName evidence="2">DUF885 domain-containing protein</fullName>
    </recommendedName>
</protein>
<feature type="non-terminal residue" evidence="1">
    <location>
        <position position="1"/>
    </location>
</feature>
<dbReference type="InterPro" id="IPR010281">
    <property type="entry name" value="DUF885"/>
</dbReference>
<reference evidence="1" key="1">
    <citation type="journal article" date="2014" name="Front. Microbiol.">
        <title>High frequency of phylogenetically diverse reductive dehalogenase-homologous genes in deep subseafloor sedimentary metagenomes.</title>
        <authorList>
            <person name="Kawai M."/>
            <person name="Futagami T."/>
            <person name="Toyoda A."/>
            <person name="Takaki Y."/>
            <person name="Nishi S."/>
            <person name="Hori S."/>
            <person name="Arai W."/>
            <person name="Tsubouchi T."/>
            <person name="Morono Y."/>
            <person name="Uchiyama I."/>
            <person name="Ito T."/>
            <person name="Fujiyama A."/>
            <person name="Inagaki F."/>
            <person name="Takami H."/>
        </authorList>
    </citation>
    <scope>NUCLEOTIDE SEQUENCE</scope>
    <source>
        <strain evidence="1">Expedition CK06-06</strain>
    </source>
</reference>
<evidence type="ECO:0008006" key="2">
    <source>
        <dbReference type="Google" id="ProtNLM"/>
    </source>
</evidence>
<organism evidence="1">
    <name type="scientific">marine sediment metagenome</name>
    <dbReference type="NCBI Taxonomy" id="412755"/>
    <lineage>
        <taxon>unclassified sequences</taxon>
        <taxon>metagenomes</taxon>
        <taxon>ecological metagenomes</taxon>
    </lineage>
</organism>
<dbReference type="AlphaFoldDB" id="X0UA33"/>
<name>X0UA33_9ZZZZ</name>
<dbReference type="PANTHER" id="PTHR33361:SF15">
    <property type="entry name" value="DUF885 FAMILY LIPOPROTEIN"/>
    <property type="match status" value="1"/>
</dbReference>
<proteinExistence type="predicted"/>
<evidence type="ECO:0000313" key="1">
    <source>
        <dbReference type="EMBL" id="GAF96176.1"/>
    </source>
</evidence>
<comment type="caution">
    <text evidence="1">The sequence shown here is derived from an EMBL/GenBank/DDBJ whole genome shotgun (WGS) entry which is preliminary data.</text>
</comment>
<dbReference type="PANTHER" id="PTHR33361">
    <property type="entry name" value="GLR0591 PROTEIN"/>
    <property type="match status" value="1"/>
</dbReference>
<sequence length="230" mass="26557">DPVEIMVMPEFQRGVAIAYCSSPGPFEKGAKTFYTISPTPETWSETRTESFYKEYNNYMLENLTIHEAMPGHYLQLAHSNRYEAPTFIRSIFGSGTFIEGWATYAEQLMVEYGYGGDELKMQQLKMRLRLIINSIIDQKIHTGGMTEEEAIQLMMTEGFQEEGEAFGKWRRACMSSTQLSTYYIGNMEINDIRKAYEAKHKDNFDIKTMHDQILSFGSPPPKYIKELLEL</sequence>
<gene>
    <name evidence="1" type="ORF">S01H1_30241</name>
</gene>